<reference evidence="8" key="1">
    <citation type="journal article" date="2021" name="Nat. Commun.">
        <title>Genetic determinants of endophytism in the Arabidopsis root mycobiome.</title>
        <authorList>
            <person name="Mesny F."/>
            <person name="Miyauchi S."/>
            <person name="Thiergart T."/>
            <person name="Pickel B."/>
            <person name="Atanasova L."/>
            <person name="Karlsson M."/>
            <person name="Huettel B."/>
            <person name="Barry K.W."/>
            <person name="Haridas S."/>
            <person name="Chen C."/>
            <person name="Bauer D."/>
            <person name="Andreopoulos W."/>
            <person name="Pangilinan J."/>
            <person name="LaButti K."/>
            <person name="Riley R."/>
            <person name="Lipzen A."/>
            <person name="Clum A."/>
            <person name="Drula E."/>
            <person name="Henrissat B."/>
            <person name="Kohler A."/>
            <person name="Grigoriev I.V."/>
            <person name="Martin F.M."/>
            <person name="Hacquard S."/>
        </authorList>
    </citation>
    <scope>NUCLEOTIDE SEQUENCE</scope>
    <source>
        <strain evidence="8">MPI-CAGE-AT-0016</strain>
    </source>
</reference>
<dbReference type="PANTHER" id="PTHR47966">
    <property type="entry name" value="BETA-SITE APP-CLEAVING ENZYME, ISOFORM A-RELATED"/>
    <property type="match status" value="1"/>
</dbReference>
<comment type="similarity">
    <text evidence="1 5">Belongs to the peptidase A1 family.</text>
</comment>
<evidence type="ECO:0000256" key="5">
    <source>
        <dbReference type="RuleBase" id="RU000454"/>
    </source>
</evidence>
<dbReference type="InterPro" id="IPR001461">
    <property type="entry name" value="Aspartic_peptidase_A1"/>
</dbReference>
<feature type="domain" description="Peptidase A1" evidence="7">
    <location>
        <begin position="98"/>
        <end position="438"/>
    </location>
</feature>
<evidence type="ECO:0000256" key="6">
    <source>
        <dbReference type="SAM" id="SignalP"/>
    </source>
</evidence>
<dbReference type="InterPro" id="IPR033121">
    <property type="entry name" value="PEPTIDASE_A1"/>
</dbReference>
<gene>
    <name evidence="8" type="ORF">B0T11DRAFT_348023</name>
</gene>
<dbReference type="GO" id="GO:0004190">
    <property type="term" value="F:aspartic-type endopeptidase activity"/>
    <property type="evidence" value="ECO:0007669"/>
    <property type="project" value="UniProtKB-KW"/>
</dbReference>
<dbReference type="PROSITE" id="PS51767">
    <property type="entry name" value="PEPTIDASE_A1"/>
    <property type="match status" value="1"/>
</dbReference>
<sequence length="454" mass="48699">MKWTGVLSSLVGVTFIAGGLASADFELHSPFQGVTFQRTTARRARAPDTESSNRAVLKSFRGRMAGHNAATAIAAAEKGQPGAGYQNISAIGPYGTQYAVEVTWDGKPIPLIFDTGSADTWAASSDFTCVSALGTTEYPQEACRFGPHLIDDFRYGAIPDIHFRLSYGSGERIAGPMGYSDIGVAGITVKQVQVGLANSTHWYGNNVTQGILGLAYPALTSAYSGSPNEDRSAFSIPYPPFFTSMVQQGLVADSFSVALARNSTEGVVAWGGRTGLPTTGPVVATDLLITKINSAVPESAWAYSYYTIIVDGVQWGQTIDSSKHPYVVDTGTTLTYVPPPIAEAIANAFTPPAMYLFSYGSYFVRCDAIAPRIAIIIDGAKFWFNPVDLVYRHLRDELTDMCQIGISTGGPGPYILGMTFLQNVEVMFDVGAAEIRFYGRQTYGPVPTLPDKTQ</sequence>
<keyword evidence="5 8" id="KW-0645">Protease</keyword>
<accession>A0A8K0THQ3</accession>
<keyword evidence="6" id="KW-0732">Signal</keyword>
<dbReference type="PROSITE" id="PS00141">
    <property type="entry name" value="ASP_PROTEASE"/>
    <property type="match status" value="1"/>
</dbReference>
<feature type="disulfide bond" evidence="4">
    <location>
        <begin position="366"/>
        <end position="402"/>
    </location>
</feature>
<feature type="chain" id="PRO_5035440188" evidence="6">
    <location>
        <begin position="22"/>
        <end position="454"/>
    </location>
</feature>
<name>A0A8K0THQ3_9PEZI</name>
<dbReference type="AlphaFoldDB" id="A0A8K0THQ3"/>
<evidence type="ECO:0000313" key="9">
    <source>
        <dbReference type="Proteomes" id="UP000813385"/>
    </source>
</evidence>
<comment type="caution">
    <text evidence="8">The sequence shown here is derived from an EMBL/GenBank/DDBJ whole genome shotgun (WGS) entry which is preliminary data.</text>
</comment>
<dbReference type="EMBL" id="JAGPXD010000002">
    <property type="protein sequence ID" value="KAH7366891.1"/>
    <property type="molecule type" value="Genomic_DNA"/>
</dbReference>
<feature type="signal peptide" evidence="6">
    <location>
        <begin position="1"/>
        <end position="21"/>
    </location>
</feature>
<dbReference type="GO" id="GO:0000324">
    <property type="term" value="C:fungal-type vacuole"/>
    <property type="evidence" value="ECO:0007669"/>
    <property type="project" value="TreeGrafter"/>
</dbReference>
<dbReference type="InterPro" id="IPR021109">
    <property type="entry name" value="Peptidase_aspartic_dom_sf"/>
</dbReference>
<dbReference type="SUPFAM" id="SSF50630">
    <property type="entry name" value="Acid proteases"/>
    <property type="match status" value="1"/>
</dbReference>
<keyword evidence="2 5" id="KW-0064">Aspartyl protease</keyword>
<evidence type="ECO:0000259" key="7">
    <source>
        <dbReference type="PROSITE" id="PS51767"/>
    </source>
</evidence>
<dbReference type="PANTHER" id="PTHR47966:SF47">
    <property type="entry name" value="ENDOPEPTIDASE, PUTATIVE (AFU_ORTHOLOGUE AFUA_3G01220)-RELATED"/>
    <property type="match status" value="1"/>
</dbReference>
<keyword evidence="4" id="KW-1015">Disulfide bond</keyword>
<evidence type="ECO:0000256" key="4">
    <source>
        <dbReference type="PIRSR" id="PIRSR601461-2"/>
    </source>
</evidence>
<dbReference type="OrthoDB" id="15189at2759"/>
<dbReference type="PRINTS" id="PR00792">
    <property type="entry name" value="PEPSIN"/>
</dbReference>
<feature type="active site" evidence="3">
    <location>
        <position position="329"/>
    </location>
</feature>
<evidence type="ECO:0000256" key="3">
    <source>
        <dbReference type="PIRSR" id="PIRSR601461-1"/>
    </source>
</evidence>
<dbReference type="Proteomes" id="UP000813385">
    <property type="component" value="Unassembled WGS sequence"/>
</dbReference>
<proteinExistence type="inferred from homology"/>
<keyword evidence="9" id="KW-1185">Reference proteome</keyword>
<dbReference type="InterPro" id="IPR034164">
    <property type="entry name" value="Pepsin-like_dom"/>
</dbReference>
<feature type="active site" evidence="3">
    <location>
        <position position="114"/>
    </location>
</feature>
<evidence type="ECO:0000313" key="8">
    <source>
        <dbReference type="EMBL" id="KAH7366891.1"/>
    </source>
</evidence>
<dbReference type="GO" id="GO:0006508">
    <property type="term" value="P:proteolysis"/>
    <property type="evidence" value="ECO:0007669"/>
    <property type="project" value="UniProtKB-KW"/>
</dbReference>
<evidence type="ECO:0000256" key="1">
    <source>
        <dbReference type="ARBA" id="ARBA00007447"/>
    </source>
</evidence>
<keyword evidence="5" id="KW-0378">Hydrolase</keyword>
<organism evidence="8 9">
    <name type="scientific">Plectosphaerella cucumerina</name>
    <dbReference type="NCBI Taxonomy" id="40658"/>
    <lineage>
        <taxon>Eukaryota</taxon>
        <taxon>Fungi</taxon>
        <taxon>Dikarya</taxon>
        <taxon>Ascomycota</taxon>
        <taxon>Pezizomycotina</taxon>
        <taxon>Sordariomycetes</taxon>
        <taxon>Hypocreomycetidae</taxon>
        <taxon>Glomerellales</taxon>
        <taxon>Plectosphaerellaceae</taxon>
        <taxon>Plectosphaerella</taxon>
    </lineage>
</organism>
<evidence type="ECO:0000256" key="2">
    <source>
        <dbReference type="ARBA" id="ARBA00022750"/>
    </source>
</evidence>
<protein>
    <submittedName>
        <fullName evidence="8">Eukaryotic aspartyl protease</fullName>
    </submittedName>
</protein>
<dbReference type="InterPro" id="IPR001969">
    <property type="entry name" value="Aspartic_peptidase_AS"/>
</dbReference>
<dbReference type="CDD" id="cd05471">
    <property type="entry name" value="pepsin_like"/>
    <property type="match status" value="1"/>
</dbReference>
<dbReference type="Gene3D" id="2.40.70.10">
    <property type="entry name" value="Acid Proteases"/>
    <property type="match status" value="2"/>
</dbReference>
<dbReference type="Pfam" id="PF00026">
    <property type="entry name" value="Asp"/>
    <property type="match status" value="1"/>
</dbReference>